<reference evidence="1" key="1">
    <citation type="submission" date="2013-12" db="EMBL/GenBank/DDBJ databases">
        <title>The Genome Sequence of Aphanomyces astaci APO3.</title>
        <authorList>
            <consortium name="The Broad Institute Genomics Platform"/>
            <person name="Russ C."/>
            <person name="Tyler B."/>
            <person name="van West P."/>
            <person name="Dieguez-Uribeondo J."/>
            <person name="Young S.K."/>
            <person name="Zeng Q."/>
            <person name="Gargeya S."/>
            <person name="Fitzgerald M."/>
            <person name="Abouelleil A."/>
            <person name="Alvarado L."/>
            <person name="Chapman S.B."/>
            <person name="Gainer-Dewar J."/>
            <person name="Goldberg J."/>
            <person name="Griggs A."/>
            <person name="Gujja S."/>
            <person name="Hansen M."/>
            <person name="Howarth C."/>
            <person name="Imamovic A."/>
            <person name="Ireland A."/>
            <person name="Larimer J."/>
            <person name="McCowan C."/>
            <person name="Murphy C."/>
            <person name="Pearson M."/>
            <person name="Poon T.W."/>
            <person name="Priest M."/>
            <person name="Roberts A."/>
            <person name="Saif S."/>
            <person name="Shea T."/>
            <person name="Sykes S."/>
            <person name="Wortman J."/>
            <person name="Nusbaum C."/>
            <person name="Birren B."/>
        </authorList>
    </citation>
    <scope>NUCLEOTIDE SEQUENCE [LARGE SCALE GENOMIC DNA]</scope>
    <source>
        <strain evidence="1">APO3</strain>
    </source>
</reference>
<dbReference type="AlphaFoldDB" id="W4FDF0"/>
<name>W4FDF0_APHAT</name>
<dbReference type="EMBL" id="KI913277">
    <property type="protein sequence ID" value="ETV64748.1"/>
    <property type="molecule type" value="Genomic_DNA"/>
</dbReference>
<organism evidence="1">
    <name type="scientific">Aphanomyces astaci</name>
    <name type="common">Crayfish plague agent</name>
    <dbReference type="NCBI Taxonomy" id="112090"/>
    <lineage>
        <taxon>Eukaryota</taxon>
        <taxon>Sar</taxon>
        <taxon>Stramenopiles</taxon>
        <taxon>Oomycota</taxon>
        <taxon>Saprolegniomycetes</taxon>
        <taxon>Saprolegniales</taxon>
        <taxon>Verrucalvaceae</taxon>
        <taxon>Aphanomyces</taxon>
    </lineage>
</organism>
<gene>
    <name evidence="1" type="ORF">H257_18432</name>
</gene>
<evidence type="ECO:0000313" key="1">
    <source>
        <dbReference type="EMBL" id="ETV64748.1"/>
    </source>
</evidence>
<dbReference type="GeneID" id="20820428"/>
<accession>W4FDF0</accession>
<proteinExistence type="predicted"/>
<protein>
    <submittedName>
        <fullName evidence="1">Uncharacterized protein</fullName>
    </submittedName>
</protein>
<dbReference type="VEuPathDB" id="FungiDB:H257_18432"/>
<dbReference type="RefSeq" id="XP_009845788.1">
    <property type="nucleotide sequence ID" value="XM_009847486.1"/>
</dbReference>
<sequence length="78" mass="8537">MIADWIGGAREAVRFEDDNVSAIAIPFRPDPSCPLAVLTATIVTAGESLRQTRAHCDVLIMFTMYHTRHVVTLPSALV</sequence>